<dbReference type="Proteomes" id="UP000827986">
    <property type="component" value="Unassembled WGS sequence"/>
</dbReference>
<keyword evidence="2" id="KW-1185">Reference proteome</keyword>
<evidence type="ECO:0000313" key="1">
    <source>
        <dbReference type="EMBL" id="KAH1179816.1"/>
    </source>
</evidence>
<sequence>MEVGAKGKLQTPYASLAFKLHHRLGPVKPPPPPAPSAQLTLATSSLCSESLLCGASCLKQLCWPIRPSVKSQGETSLCPQLSRPLFLALPALCCTASWLQ</sequence>
<dbReference type="AlphaFoldDB" id="A0A9D3XHH7"/>
<gene>
    <name evidence="1" type="ORF">KIL84_005866</name>
</gene>
<protein>
    <submittedName>
        <fullName evidence="1">Uncharacterized protein</fullName>
    </submittedName>
</protein>
<name>A0A9D3XHH7_9SAUR</name>
<comment type="caution">
    <text evidence="1">The sequence shown here is derived from an EMBL/GenBank/DDBJ whole genome shotgun (WGS) entry which is preliminary data.</text>
</comment>
<proteinExistence type="predicted"/>
<evidence type="ECO:0000313" key="2">
    <source>
        <dbReference type="Proteomes" id="UP000827986"/>
    </source>
</evidence>
<reference evidence="1" key="1">
    <citation type="submission" date="2021-09" db="EMBL/GenBank/DDBJ databases">
        <title>The genome of Mauremys mutica provides insights into the evolution of semi-aquatic lifestyle.</title>
        <authorList>
            <person name="Gong S."/>
            <person name="Gao Y."/>
        </authorList>
    </citation>
    <scope>NUCLEOTIDE SEQUENCE</scope>
    <source>
        <strain evidence="1">MM-2020</strain>
        <tissue evidence="1">Muscle</tissue>
    </source>
</reference>
<dbReference type="EMBL" id="JAHDVG010000471">
    <property type="protein sequence ID" value="KAH1179816.1"/>
    <property type="molecule type" value="Genomic_DNA"/>
</dbReference>
<organism evidence="1 2">
    <name type="scientific">Mauremys mutica</name>
    <name type="common">yellowpond turtle</name>
    <dbReference type="NCBI Taxonomy" id="74926"/>
    <lineage>
        <taxon>Eukaryota</taxon>
        <taxon>Metazoa</taxon>
        <taxon>Chordata</taxon>
        <taxon>Craniata</taxon>
        <taxon>Vertebrata</taxon>
        <taxon>Euteleostomi</taxon>
        <taxon>Archelosauria</taxon>
        <taxon>Testudinata</taxon>
        <taxon>Testudines</taxon>
        <taxon>Cryptodira</taxon>
        <taxon>Durocryptodira</taxon>
        <taxon>Testudinoidea</taxon>
        <taxon>Geoemydidae</taxon>
        <taxon>Geoemydinae</taxon>
        <taxon>Mauremys</taxon>
    </lineage>
</organism>
<accession>A0A9D3XHH7</accession>